<evidence type="ECO:0000313" key="2">
    <source>
        <dbReference type="EMBL" id="MET1491450.1"/>
    </source>
</evidence>
<evidence type="ECO:0000256" key="1">
    <source>
        <dbReference type="SAM" id="SignalP"/>
    </source>
</evidence>
<proteinExistence type="predicted"/>
<gene>
    <name evidence="2" type="ORF">ABVT11_16550</name>
</gene>
<protein>
    <recommendedName>
        <fullName evidence="4">Peptidase</fullName>
    </recommendedName>
</protein>
<feature type="chain" id="PRO_5046475046" description="Peptidase" evidence="1">
    <location>
        <begin position="25"/>
        <end position="112"/>
    </location>
</feature>
<accession>A0ABV2CU45</accession>
<dbReference type="RefSeq" id="WP_345927483.1">
    <property type="nucleotide sequence ID" value="NZ_JBDIVF010000004.1"/>
</dbReference>
<organism evidence="2 3">
    <name type="scientific">Uliginosibacterium paludis</name>
    <dbReference type="NCBI Taxonomy" id="1615952"/>
    <lineage>
        <taxon>Bacteria</taxon>
        <taxon>Pseudomonadati</taxon>
        <taxon>Pseudomonadota</taxon>
        <taxon>Betaproteobacteria</taxon>
        <taxon>Rhodocyclales</taxon>
        <taxon>Zoogloeaceae</taxon>
        <taxon>Uliginosibacterium</taxon>
    </lineage>
</organism>
<evidence type="ECO:0008006" key="4">
    <source>
        <dbReference type="Google" id="ProtNLM"/>
    </source>
</evidence>
<feature type="signal peptide" evidence="1">
    <location>
        <begin position="1"/>
        <end position="24"/>
    </location>
</feature>
<keyword evidence="3" id="KW-1185">Reference proteome</keyword>
<evidence type="ECO:0000313" key="3">
    <source>
        <dbReference type="Proteomes" id="UP001548590"/>
    </source>
</evidence>
<comment type="caution">
    <text evidence="2">The sequence shown here is derived from an EMBL/GenBank/DDBJ whole genome shotgun (WGS) entry which is preliminary data.</text>
</comment>
<dbReference type="Proteomes" id="UP001548590">
    <property type="component" value="Unassembled WGS sequence"/>
</dbReference>
<name>A0ABV2CU45_9RHOO</name>
<dbReference type="EMBL" id="JBEWLZ010000012">
    <property type="protein sequence ID" value="MET1491450.1"/>
    <property type="molecule type" value="Genomic_DNA"/>
</dbReference>
<keyword evidence="1" id="KW-0732">Signal</keyword>
<reference evidence="2 3" key="1">
    <citation type="submission" date="2024-07" db="EMBL/GenBank/DDBJ databases">
        <title>Uliginosibacterium paludis KCTC:42655.</title>
        <authorList>
            <person name="Kim M.K."/>
        </authorList>
    </citation>
    <scope>NUCLEOTIDE SEQUENCE [LARGE SCALE GENOMIC DNA]</scope>
    <source>
        <strain evidence="2 3">KCTC 42655</strain>
    </source>
</reference>
<sequence length="112" mass="12347">MCLRSFCRLLSCGLLLLSAAAALAGEPDRDQDSARAALQSGQAMSYARLQAHLSAHMDCRILEARLHPEKDTGQMRMIYEIKAIRSDGQILKLELDAASGEILKLKNKGYKD</sequence>